<dbReference type="GO" id="GO:0048680">
    <property type="term" value="P:positive regulation of axon regeneration"/>
    <property type="evidence" value="ECO:0007669"/>
    <property type="project" value="UniProtKB-ARBA"/>
</dbReference>
<evidence type="ECO:0000256" key="6">
    <source>
        <dbReference type="ARBA" id="ARBA00022840"/>
    </source>
</evidence>
<keyword evidence="7" id="KW-0472">Membrane</keyword>
<dbReference type="SUPFAM" id="SSF56112">
    <property type="entry name" value="Protein kinase-like (PK-like)"/>
    <property type="match status" value="1"/>
</dbReference>
<dbReference type="InterPro" id="IPR001245">
    <property type="entry name" value="Ser-Thr/Tyr_kinase_cat_dom"/>
</dbReference>
<reference evidence="13" key="1">
    <citation type="submission" date="2024-02" db="UniProtKB">
        <authorList>
            <consortium name="WormBaseParasite"/>
        </authorList>
    </citation>
    <scope>IDENTIFICATION</scope>
</reference>
<dbReference type="InterPro" id="IPR020635">
    <property type="entry name" value="Tyr_kinase_cat_dom"/>
</dbReference>
<keyword evidence="8" id="KW-0829">Tyrosine-protein kinase</keyword>
<evidence type="ECO:0000256" key="10">
    <source>
        <dbReference type="SAM" id="MobiDB-lite"/>
    </source>
</evidence>
<evidence type="ECO:0000256" key="3">
    <source>
        <dbReference type="ARBA" id="ARBA00022679"/>
    </source>
</evidence>
<dbReference type="PANTHER" id="PTHR24416:SF602">
    <property type="entry name" value="PROTEIN VER-1-RELATED"/>
    <property type="match status" value="1"/>
</dbReference>
<keyword evidence="12" id="KW-1185">Reference proteome</keyword>
<dbReference type="WBParaSite" id="MBELARI_LOCUS7047">
    <property type="protein sequence ID" value="MBELARI_LOCUS7047"/>
    <property type="gene ID" value="MBELARI_LOCUS7047"/>
</dbReference>
<keyword evidence="3" id="KW-0808">Transferase</keyword>
<protein>
    <recommendedName>
        <fullName evidence="2">receptor protein-tyrosine kinase</fullName>
        <ecNumber evidence="2">2.7.10.1</ecNumber>
    </recommendedName>
</protein>
<evidence type="ECO:0000256" key="8">
    <source>
        <dbReference type="ARBA" id="ARBA00023137"/>
    </source>
</evidence>
<dbReference type="GO" id="GO:0005886">
    <property type="term" value="C:plasma membrane"/>
    <property type="evidence" value="ECO:0007669"/>
    <property type="project" value="TreeGrafter"/>
</dbReference>
<proteinExistence type="predicted"/>
<sequence>MEYLSEIPCIHRDLATRNVLITEKNICRVADFGLARSDSKSYYRKDFEKHKKELLPLPWMSPESIESGYYTQASDVWSYGILLYEIFTLGGRPYPGIPIKDIYLRVRNGERNKQPEFAHKDLYDFMLKCWAAKTKERPLFKDCVQKMREHLEMASPGKTEQIERKLANEINLINSYSDWRNAATEEPPKNAPTDDKREIN</sequence>
<evidence type="ECO:0000256" key="7">
    <source>
        <dbReference type="ARBA" id="ARBA00023136"/>
    </source>
</evidence>
<dbReference type="GO" id="GO:0043235">
    <property type="term" value="C:receptor complex"/>
    <property type="evidence" value="ECO:0007669"/>
    <property type="project" value="TreeGrafter"/>
</dbReference>
<dbReference type="GO" id="GO:0004714">
    <property type="term" value="F:transmembrane receptor protein tyrosine kinase activity"/>
    <property type="evidence" value="ECO:0007669"/>
    <property type="project" value="UniProtKB-EC"/>
</dbReference>
<dbReference type="GO" id="GO:0061564">
    <property type="term" value="P:axon development"/>
    <property type="evidence" value="ECO:0007669"/>
    <property type="project" value="UniProtKB-ARBA"/>
</dbReference>
<feature type="domain" description="Protein kinase" evidence="11">
    <location>
        <begin position="1"/>
        <end position="153"/>
    </location>
</feature>
<keyword evidence="6" id="KW-0067">ATP-binding</keyword>
<dbReference type="AlphaFoldDB" id="A0AAF3FJ19"/>
<dbReference type="PANTHER" id="PTHR24416">
    <property type="entry name" value="TYROSINE-PROTEIN KINASE RECEPTOR"/>
    <property type="match status" value="1"/>
</dbReference>
<dbReference type="SMART" id="SM00219">
    <property type="entry name" value="TyrKc"/>
    <property type="match status" value="1"/>
</dbReference>
<dbReference type="Proteomes" id="UP000887575">
    <property type="component" value="Unassembled WGS sequence"/>
</dbReference>
<name>A0AAF3FJ19_9BILA</name>
<dbReference type="InterPro" id="IPR008266">
    <property type="entry name" value="Tyr_kinase_AS"/>
</dbReference>
<evidence type="ECO:0000256" key="4">
    <source>
        <dbReference type="ARBA" id="ARBA00022741"/>
    </source>
</evidence>
<evidence type="ECO:0000313" key="13">
    <source>
        <dbReference type="WBParaSite" id="MBELARI_LOCUS7047"/>
    </source>
</evidence>
<accession>A0AAF3FJ19</accession>
<dbReference type="GO" id="GO:0007169">
    <property type="term" value="P:cell surface receptor protein tyrosine kinase signaling pathway"/>
    <property type="evidence" value="ECO:0007669"/>
    <property type="project" value="TreeGrafter"/>
</dbReference>
<dbReference type="PRINTS" id="PR00109">
    <property type="entry name" value="TYRKINASE"/>
</dbReference>
<dbReference type="GO" id="GO:0012505">
    <property type="term" value="C:endomembrane system"/>
    <property type="evidence" value="ECO:0007669"/>
    <property type="project" value="UniProtKB-SubCell"/>
</dbReference>
<organism evidence="12 13">
    <name type="scientific">Mesorhabditis belari</name>
    <dbReference type="NCBI Taxonomy" id="2138241"/>
    <lineage>
        <taxon>Eukaryota</taxon>
        <taxon>Metazoa</taxon>
        <taxon>Ecdysozoa</taxon>
        <taxon>Nematoda</taxon>
        <taxon>Chromadorea</taxon>
        <taxon>Rhabditida</taxon>
        <taxon>Rhabditina</taxon>
        <taxon>Rhabditomorpha</taxon>
        <taxon>Rhabditoidea</taxon>
        <taxon>Rhabditidae</taxon>
        <taxon>Mesorhabditinae</taxon>
        <taxon>Mesorhabditis</taxon>
    </lineage>
</organism>
<evidence type="ECO:0000256" key="9">
    <source>
        <dbReference type="ARBA" id="ARBA00051243"/>
    </source>
</evidence>
<dbReference type="InterPro" id="IPR050122">
    <property type="entry name" value="RTK"/>
</dbReference>
<dbReference type="PROSITE" id="PS50011">
    <property type="entry name" value="PROTEIN_KINASE_DOM"/>
    <property type="match status" value="1"/>
</dbReference>
<evidence type="ECO:0000256" key="5">
    <source>
        <dbReference type="ARBA" id="ARBA00022777"/>
    </source>
</evidence>
<keyword evidence="4" id="KW-0547">Nucleotide-binding</keyword>
<evidence type="ECO:0000313" key="12">
    <source>
        <dbReference type="Proteomes" id="UP000887575"/>
    </source>
</evidence>
<feature type="region of interest" description="Disordered" evidence="10">
    <location>
        <begin position="179"/>
        <end position="200"/>
    </location>
</feature>
<dbReference type="InterPro" id="IPR000719">
    <property type="entry name" value="Prot_kinase_dom"/>
</dbReference>
<evidence type="ECO:0000256" key="2">
    <source>
        <dbReference type="ARBA" id="ARBA00011902"/>
    </source>
</evidence>
<keyword evidence="5" id="KW-0418">Kinase</keyword>
<dbReference type="InterPro" id="IPR011009">
    <property type="entry name" value="Kinase-like_dom_sf"/>
</dbReference>
<dbReference type="PROSITE" id="PS00109">
    <property type="entry name" value="PROTEIN_KINASE_TYR"/>
    <property type="match status" value="1"/>
</dbReference>
<evidence type="ECO:0000256" key="1">
    <source>
        <dbReference type="ARBA" id="ARBA00004308"/>
    </source>
</evidence>
<comment type="subcellular location">
    <subcellularLocation>
        <location evidence="1">Endomembrane system</location>
    </subcellularLocation>
</comment>
<dbReference type="Gene3D" id="1.10.510.10">
    <property type="entry name" value="Transferase(Phosphotransferase) domain 1"/>
    <property type="match status" value="1"/>
</dbReference>
<dbReference type="GO" id="GO:0005524">
    <property type="term" value="F:ATP binding"/>
    <property type="evidence" value="ECO:0007669"/>
    <property type="project" value="UniProtKB-KW"/>
</dbReference>
<comment type="catalytic activity">
    <reaction evidence="9">
        <text>L-tyrosyl-[protein] + ATP = O-phospho-L-tyrosyl-[protein] + ADP + H(+)</text>
        <dbReference type="Rhea" id="RHEA:10596"/>
        <dbReference type="Rhea" id="RHEA-COMP:10136"/>
        <dbReference type="Rhea" id="RHEA-COMP:20101"/>
        <dbReference type="ChEBI" id="CHEBI:15378"/>
        <dbReference type="ChEBI" id="CHEBI:30616"/>
        <dbReference type="ChEBI" id="CHEBI:46858"/>
        <dbReference type="ChEBI" id="CHEBI:61978"/>
        <dbReference type="ChEBI" id="CHEBI:456216"/>
        <dbReference type="EC" id="2.7.10.1"/>
    </reaction>
</comment>
<dbReference type="Pfam" id="PF07714">
    <property type="entry name" value="PK_Tyr_Ser-Thr"/>
    <property type="match status" value="1"/>
</dbReference>
<dbReference type="FunFam" id="1.10.510.10:FF:001512">
    <property type="entry name" value="Receptor tyrosine-protein kinase erbB-2"/>
    <property type="match status" value="1"/>
</dbReference>
<feature type="compositionally biased region" description="Basic and acidic residues" evidence="10">
    <location>
        <begin position="186"/>
        <end position="200"/>
    </location>
</feature>
<dbReference type="EC" id="2.7.10.1" evidence="2"/>
<evidence type="ECO:0000259" key="11">
    <source>
        <dbReference type="PROSITE" id="PS50011"/>
    </source>
</evidence>